<dbReference type="GO" id="GO:0006397">
    <property type="term" value="P:mRNA processing"/>
    <property type="evidence" value="ECO:0007669"/>
    <property type="project" value="UniProtKB-KW"/>
</dbReference>
<feature type="non-terminal residue" evidence="8">
    <location>
        <position position="1"/>
    </location>
</feature>
<evidence type="ECO:0000256" key="3">
    <source>
        <dbReference type="ARBA" id="ARBA00022664"/>
    </source>
</evidence>
<evidence type="ECO:0000256" key="6">
    <source>
        <dbReference type="SAM" id="MobiDB-lite"/>
    </source>
</evidence>
<name>A0A7D9I1K8_PARCT</name>
<feature type="compositionally biased region" description="Basic and acidic residues" evidence="6">
    <location>
        <begin position="107"/>
        <end position="128"/>
    </location>
</feature>
<comment type="caution">
    <text evidence="8">The sequence shown here is derived from an EMBL/GenBank/DDBJ whole genome shotgun (WGS) entry which is preliminary data.</text>
</comment>
<dbReference type="Proteomes" id="UP001152795">
    <property type="component" value="Unassembled WGS sequence"/>
</dbReference>
<dbReference type="GO" id="GO:0005737">
    <property type="term" value="C:cytoplasm"/>
    <property type="evidence" value="ECO:0007669"/>
    <property type="project" value="InterPro"/>
</dbReference>
<dbReference type="InterPro" id="IPR010304">
    <property type="entry name" value="SMN_Tudor"/>
</dbReference>
<evidence type="ECO:0000256" key="4">
    <source>
        <dbReference type="ARBA" id="ARBA00023187"/>
    </source>
</evidence>
<feature type="region of interest" description="Disordered" evidence="6">
    <location>
        <begin position="193"/>
        <end position="213"/>
    </location>
</feature>
<keyword evidence="9" id="KW-1185">Reference proteome</keyword>
<keyword evidence="4" id="KW-0508">mRNA splicing</keyword>
<feature type="region of interest" description="Disordered" evidence="6">
    <location>
        <begin position="88"/>
        <end position="149"/>
    </location>
</feature>
<dbReference type="GO" id="GO:0008380">
    <property type="term" value="P:RNA splicing"/>
    <property type="evidence" value="ECO:0007669"/>
    <property type="project" value="UniProtKB-KW"/>
</dbReference>
<feature type="compositionally biased region" description="Basic residues" evidence="6">
    <location>
        <begin position="129"/>
        <end position="142"/>
    </location>
</feature>
<feature type="compositionally biased region" description="Polar residues" evidence="6">
    <location>
        <begin position="30"/>
        <end position="41"/>
    </location>
</feature>
<comment type="similarity">
    <text evidence="2">Belongs to the SMN family.</text>
</comment>
<evidence type="ECO:0000256" key="2">
    <source>
        <dbReference type="ARBA" id="ARBA00005371"/>
    </source>
</evidence>
<dbReference type="PROSITE" id="PS50304">
    <property type="entry name" value="TUDOR"/>
    <property type="match status" value="1"/>
</dbReference>
<keyword evidence="5" id="KW-0539">Nucleus</keyword>
<dbReference type="GO" id="GO:0015030">
    <property type="term" value="C:Cajal body"/>
    <property type="evidence" value="ECO:0007669"/>
    <property type="project" value="UniProtKB-SubCell"/>
</dbReference>
<keyword evidence="3" id="KW-0507">mRNA processing</keyword>
<dbReference type="EMBL" id="CACRXK020003242">
    <property type="protein sequence ID" value="CAB3997987.1"/>
    <property type="molecule type" value="Genomic_DNA"/>
</dbReference>
<dbReference type="SMART" id="SM00333">
    <property type="entry name" value="TUDOR"/>
    <property type="match status" value="1"/>
</dbReference>
<dbReference type="Pfam" id="PF06003">
    <property type="entry name" value="SMN_Tudor"/>
    <property type="match status" value="1"/>
</dbReference>
<dbReference type="GO" id="GO:0003723">
    <property type="term" value="F:RNA binding"/>
    <property type="evidence" value="ECO:0007669"/>
    <property type="project" value="InterPro"/>
</dbReference>
<feature type="region of interest" description="Disordered" evidence="6">
    <location>
        <begin position="1"/>
        <end position="47"/>
    </location>
</feature>
<sequence>EVIALTSDLVQLNEGGSSSSSSKGAKEPSAQPTSSSKNQSGWKEGDSCQAMWSEDGCYYDATVDRISDDGTTCTVTLEPFGNTEITKVSTLKKPGEPGVKRAAPVDYETKGEGKQNKELTRAEREKLRDIKKKKALKKKQKRKEVNETREKEKSKWLDFFNGPKAGGKKKGILKKSIFASPETVEGKVGIGTCGIGGQPMTNFTRPDKLVYRR</sequence>
<dbReference type="CDD" id="cd20399">
    <property type="entry name" value="Tudor_SPF30"/>
    <property type="match status" value="1"/>
</dbReference>
<dbReference type="AlphaFoldDB" id="A0A7D9I1K8"/>
<proteinExistence type="inferred from homology"/>
<organism evidence="8 9">
    <name type="scientific">Paramuricea clavata</name>
    <name type="common">Red gorgonian</name>
    <name type="synonym">Violescent sea-whip</name>
    <dbReference type="NCBI Taxonomy" id="317549"/>
    <lineage>
        <taxon>Eukaryota</taxon>
        <taxon>Metazoa</taxon>
        <taxon>Cnidaria</taxon>
        <taxon>Anthozoa</taxon>
        <taxon>Octocorallia</taxon>
        <taxon>Malacalcyonacea</taxon>
        <taxon>Plexauridae</taxon>
        <taxon>Paramuricea</taxon>
    </lineage>
</organism>
<reference evidence="8" key="1">
    <citation type="submission" date="2020-04" db="EMBL/GenBank/DDBJ databases">
        <authorList>
            <person name="Alioto T."/>
            <person name="Alioto T."/>
            <person name="Gomez Garrido J."/>
        </authorList>
    </citation>
    <scope>NUCLEOTIDE SEQUENCE</scope>
    <source>
        <strain evidence="8">A484AB</strain>
    </source>
</reference>
<gene>
    <name evidence="8" type="ORF">PACLA_8A032515</name>
</gene>
<evidence type="ECO:0000256" key="5">
    <source>
        <dbReference type="ARBA" id="ARBA00023242"/>
    </source>
</evidence>
<dbReference type="InterPro" id="IPR002999">
    <property type="entry name" value="Tudor"/>
</dbReference>
<dbReference type="Gene3D" id="2.30.30.140">
    <property type="match status" value="1"/>
</dbReference>
<evidence type="ECO:0000259" key="7">
    <source>
        <dbReference type="PROSITE" id="PS50304"/>
    </source>
</evidence>
<protein>
    <submittedName>
        <fullName evidence="8">Survival of motor neuron-related-splicing factor 30-like</fullName>
    </submittedName>
</protein>
<evidence type="ECO:0000313" key="8">
    <source>
        <dbReference type="EMBL" id="CAB3997987.1"/>
    </source>
</evidence>
<evidence type="ECO:0000256" key="1">
    <source>
        <dbReference type="ARBA" id="ARBA00004408"/>
    </source>
</evidence>
<dbReference type="SUPFAM" id="SSF63748">
    <property type="entry name" value="Tudor/PWWP/MBT"/>
    <property type="match status" value="1"/>
</dbReference>
<accession>A0A7D9I1K8</accession>
<comment type="subcellular location">
    <subcellularLocation>
        <location evidence="1">Nucleus</location>
        <location evidence="1">Cajal body</location>
    </subcellularLocation>
</comment>
<dbReference type="OrthoDB" id="79171at2759"/>
<feature type="domain" description="Tudor" evidence="7">
    <location>
        <begin position="41"/>
        <end position="101"/>
    </location>
</feature>
<evidence type="ECO:0000313" key="9">
    <source>
        <dbReference type="Proteomes" id="UP001152795"/>
    </source>
</evidence>